<keyword evidence="2" id="KW-1185">Reference proteome</keyword>
<feature type="non-terminal residue" evidence="1">
    <location>
        <position position="155"/>
    </location>
</feature>
<comment type="caution">
    <text evidence="1">The sequence shown here is derived from an EMBL/GenBank/DDBJ whole genome shotgun (WGS) entry which is preliminary data.</text>
</comment>
<gene>
    <name evidence="1" type="ORF">HAX54_020064</name>
</gene>
<organism evidence="1 2">
    <name type="scientific">Datura stramonium</name>
    <name type="common">Jimsonweed</name>
    <name type="synonym">Common thornapple</name>
    <dbReference type="NCBI Taxonomy" id="4076"/>
    <lineage>
        <taxon>Eukaryota</taxon>
        <taxon>Viridiplantae</taxon>
        <taxon>Streptophyta</taxon>
        <taxon>Embryophyta</taxon>
        <taxon>Tracheophyta</taxon>
        <taxon>Spermatophyta</taxon>
        <taxon>Magnoliopsida</taxon>
        <taxon>eudicotyledons</taxon>
        <taxon>Gunneridae</taxon>
        <taxon>Pentapetalae</taxon>
        <taxon>asterids</taxon>
        <taxon>lamiids</taxon>
        <taxon>Solanales</taxon>
        <taxon>Solanaceae</taxon>
        <taxon>Solanoideae</taxon>
        <taxon>Datureae</taxon>
        <taxon>Datura</taxon>
    </lineage>
</organism>
<evidence type="ECO:0000313" key="1">
    <source>
        <dbReference type="EMBL" id="MCD9561103.1"/>
    </source>
</evidence>
<accession>A0ABS8UQH8</accession>
<reference evidence="1 2" key="1">
    <citation type="journal article" date="2021" name="BMC Genomics">
        <title>Datura genome reveals duplications of psychoactive alkaloid biosynthetic genes and high mutation rate following tissue culture.</title>
        <authorList>
            <person name="Rajewski A."/>
            <person name="Carter-House D."/>
            <person name="Stajich J."/>
            <person name="Litt A."/>
        </authorList>
    </citation>
    <scope>NUCLEOTIDE SEQUENCE [LARGE SCALE GENOMIC DNA]</scope>
    <source>
        <strain evidence="1">AR-01</strain>
    </source>
</reference>
<dbReference type="Proteomes" id="UP000823775">
    <property type="component" value="Unassembled WGS sequence"/>
</dbReference>
<protein>
    <submittedName>
        <fullName evidence="1">Uncharacterized protein</fullName>
    </submittedName>
</protein>
<feature type="non-terminal residue" evidence="1">
    <location>
        <position position="1"/>
    </location>
</feature>
<name>A0ABS8UQH8_DATST</name>
<proteinExistence type="predicted"/>
<dbReference type="EMBL" id="JACEIK010002427">
    <property type="protein sequence ID" value="MCD9561103.1"/>
    <property type="molecule type" value="Genomic_DNA"/>
</dbReference>
<sequence>EDPTSGNTIIFAIYVGGLDGHWSSFPRFYSLSPSPNYEPPIVFDAYRNNEEGGALERLSAKLTQMIAETTTCNNLQVTVLANTQEEPKVEGRIEIRQEMDQFSSSIHDRQGLLIEKFEAYEAQLHSVGDTNQCMEQEGESESLDYSLLVDVNIEE</sequence>
<evidence type="ECO:0000313" key="2">
    <source>
        <dbReference type="Proteomes" id="UP000823775"/>
    </source>
</evidence>